<dbReference type="Proteomes" id="UP000800036">
    <property type="component" value="Unassembled WGS sequence"/>
</dbReference>
<dbReference type="AlphaFoldDB" id="A0A6A5V1Z8"/>
<evidence type="ECO:0000313" key="3">
    <source>
        <dbReference type="Proteomes" id="UP000800036"/>
    </source>
</evidence>
<dbReference type="PROSITE" id="PS50181">
    <property type="entry name" value="FBOX"/>
    <property type="match status" value="1"/>
</dbReference>
<protein>
    <recommendedName>
        <fullName evidence="1">F-box domain-containing protein</fullName>
    </recommendedName>
</protein>
<evidence type="ECO:0000259" key="1">
    <source>
        <dbReference type="PROSITE" id="PS50181"/>
    </source>
</evidence>
<keyword evidence="3" id="KW-1185">Reference proteome</keyword>
<dbReference type="Pfam" id="PF00646">
    <property type="entry name" value="F-box"/>
    <property type="match status" value="1"/>
</dbReference>
<organism evidence="2 3">
    <name type="scientific">Bimuria novae-zelandiae CBS 107.79</name>
    <dbReference type="NCBI Taxonomy" id="1447943"/>
    <lineage>
        <taxon>Eukaryota</taxon>
        <taxon>Fungi</taxon>
        <taxon>Dikarya</taxon>
        <taxon>Ascomycota</taxon>
        <taxon>Pezizomycotina</taxon>
        <taxon>Dothideomycetes</taxon>
        <taxon>Pleosporomycetidae</taxon>
        <taxon>Pleosporales</taxon>
        <taxon>Massarineae</taxon>
        <taxon>Didymosphaeriaceae</taxon>
        <taxon>Bimuria</taxon>
    </lineage>
</organism>
<sequence>MSPGSGSKESPAPGPSEGLPPYLARHVDFGFDDDDVLALLFSIDASENGEAPPSLPQLPAEILFRIVEYVPIDHVLRWRLVCRGFRDYIGGPVMYSYLMRTEIIGYLGLQKTFEWAGLDQEAHEALYLMRCQFDRLENPTNAANATKKSAKWEGKRAVFRIDDAWYEKLTLVESMLDNLGELSKWRTIRQKLQPQRGAESYGKQRWFMRLDNAVLDLEMPMDALQDNLVVDLPSQKVSVEWRNLMFHFLKTETQLRVLMEQKRESIFRYHNEEDCLRAVRRQRLRSTLNPEDASGRLNRWGISMLPPLFSKREYDNPAEEFGQWGFTEHLAIGILMPLRREVAMAGQVADRLRQLAKDRNDMLSDLQHAENTHTEWMKSLGVTDFPLRKISIPKVPANPFAWTDEVRQREEERVRKWKAQRNNLQQVALLTQASMEAVSIPEDAFDDCGSDI</sequence>
<gene>
    <name evidence="2" type="ORF">BU23DRAFT_556655</name>
</gene>
<dbReference type="OrthoDB" id="3695298at2759"/>
<reference evidence="2" key="1">
    <citation type="journal article" date="2020" name="Stud. Mycol.">
        <title>101 Dothideomycetes genomes: a test case for predicting lifestyles and emergence of pathogens.</title>
        <authorList>
            <person name="Haridas S."/>
            <person name="Albert R."/>
            <person name="Binder M."/>
            <person name="Bloem J."/>
            <person name="Labutti K."/>
            <person name="Salamov A."/>
            <person name="Andreopoulos B."/>
            <person name="Baker S."/>
            <person name="Barry K."/>
            <person name="Bills G."/>
            <person name="Bluhm B."/>
            <person name="Cannon C."/>
            <person name="Castanera R."/>
            <person name="Culley D."/>
            <person name="Daum C."/>
            <person name="Ezra D."/>
            <person name="Gonzalez J."/>
            <person name="Henrissat B."/>
            <person name="Kuo A."/>
            <person name="Liang C."/>
            <person name="Lipzen A."/>
            <person name="Lutzoni F."/>
            <person name="Magnuson J."/>
            <person name="Mondo S."/>
            <person name="Nolan M."/>
            <person name="Ohm R."/>
            <person name="Pangilinan J."/>
            <person name="Park H.-J."/>
            <person name="Ramirez L."/>
            <person name="Alfaro M."/>
            <person name="Sun H."/>
            <person name="Tritt A."/>
            <person name="Yoshinaga Y."/>
            <person name="Zwiers L.-H."/>
            <person name="Turgeon B."/>
            <person name="Goodwin S."/>
            <person name="Spatafora J."/>
            <person name="Crous P."/>
            <person name="Grigoriev I."/>
        </authorList>
    </citation>
    <scope>NUCLEOTIDE SEQUENCE</scope>
    <source>
        <strain evidence="2">CBS 107.79</strain>
    </source>
</reference>
<evidence type="ECO:0000313" key="2">
    <source>
        <dbReference type="EMBL" id="KAF1970700.1"/>
    </source>
</evidence>
<proteinExistence type="predicted"/>
<dbReference type="Gene3D" id="1.20.1280.50">
    <property type="match status" value="1"/>
</dbReference>
<accession>A0A6A5V1Z8</accession>
<name>A0A6A5V1Z8_9PLEO</name>
<dbReference type="SUPFAM" id="SSF81383">
    <property type="entry name" value="F-box domain"/>
    <property type="match status" value="1"/>
</dbReference>
<feature type="domain" description="F-box" evidence="1">
    <location>
        <begin position="52"/>
        <end position="98"/>
    </location>
</feature>
<dbReference type="InterPro" id="IPR036047">
    <property type="entry name" value="F-box-like_dom_sf"/>
</dbReference>
<dbReference type="InterPro" id="IPR001810">
    <property type="entry name" value="F-box_dom"/>
</dbReference>
<dbReference type="EMBL" id="ML976699">
    <property type="protein sequence ID" value="KAF1970700.1"/>
    <property type="molecule type" value="Genomic_DNA"/>
</dbReference>